<dbReference type="InterPro" id="IPR038721">
    <property type="entry name" value="IS701-like_DDE_dom"/>
</dbReference>
<proteinExistence type="predicted"/>
<sequence>MQLCQRLEQILENLRPAFSREATYQWFILLAWGVVLNSQPSAITSYVNALGLTESYYHQALHWFESKAFNVKGLTLGWSKWVSQHENLYRIKEKRVYVGDGIKVGKEGRKMPGVKRLHQESGNVAKPEWIRGHYFNALSVLVEAGKACFALPLVLRLDDGIKSKVTAKEGKKGSKKEKTTLVTKMGELCTTYAEAGSYVILDAYFACGAVLKSFRQNALHLITRVRCSTVAYAPFSSVPTLRGKGRPRLWGSSIKLESLFALVEDFPTAKVWLYGQQVSVSYQCFEFHWDSPHQLVKFVLTQLPNGQRLILLSTDLCLTGPEIIAAYGLRFKIEVTFRQLIHLLGGFAYRFWLKALPTLPTWPSNLILPDYPQTVQTQILNKVEAFERFVNLHVIVLGLLQILSLELPQGIWANFPRWFRTLPSHGYPSERIAQLAIQHQAPMIFPQSPPSLLLPKFLAAKLDPFPSPDRLIFGRIVITFSAIHKLPTVQSNGSSIKSRRCCQLSKTK</sequence>
<reference evidence="2" key="1">
    <citation type="submission" date="2021-04" db="EMBL/GenBank/DDBJ databases">
        <title>Genome sequence of Woronichinia naegeliana from Washington state freshwater lake bloom.</title>
        <authorList>
            <person name="Dreher T.W."/>
        </authorList>
    </citation>
    <scope>NUCLEOTIDE SEQUENCE</scope>
    <source>
        <strain evidence="2">WA131</strain>
    </source>
</reference>
<evidence type="ECO:0000259" key="1">
    <source>
        <dbReference type="Pfam" id="PF13546"/>
    </source>
</evidence>
<name>A0A977KZ51_9CYAN</name>
<dbReference type="AlphaFoldDB" id="A0A977KZ51"/>
<dbReference type="Pfam" id="PF13546">
    <property type="entry name" value="DDE_5"/>
    <property type="match status" value="1"/>
</dbReference>
<dbReference type="KEGG" id="wna:KA717_39020"/>
<feature type="domain" description="Transposase IS701-like DDE" evidence="1">
    <location>
        <begin position="89"/>
        <end position="255"/>
    </location>
</feature>
<gene>
    <name evidence="2" type="ORF">KA717_39020</name>
</gene>
<dbReference type="SUPFAM" id="SSF53098">
    <property type="entry name" value="Ribonuclease H-like"/>
    <property type="match status" value="1"/>
</dbReference>
<evidence type="ECO:0000313" key="2">
    <source>
        <dbReference type="EMBL" id="UXE61295.1"/>
    </source>
</evidence>
<protein>
    <submittedName>
        <fullName evidence="2">Transposase</fullName>
    </submittedName>
</protein>
<organism evidence="2">
    <name type="scientific">Woronichinia naegeliana WA131</name>
    <dbReference type="NCBI Taxonomy" id="2824559"/>
    <lineage>
        <taxon>Bacteria</taxon>
        <taxon>Bacillati</taxon>
        <taxon>Cyanobacteriota</taxon>
        <taxon>Cyanophyceae</taxon>
        <taxon>Synechococcales</taxon>
        <taxon>Coelosphaeriaceae</taxon>
        <taxon>Woronichinia</taxon>
    </lineage>
</organism>
<dbReference type="EMBL" id="CP073041">
    <property type="protein sequence ID" value="UXE61295.1"/>
    <property type="molecule type" value="Genomic_DNA"/>
</dbReference>
<accession>A0A977KZ51</accession>
<dbReference type="InterPro" id="IPR012337">
    <property type="entry name" value="RNaseH-like_sf"/>
</dbReference>
<dbReference type="Proteomes" id="UP001065613">
    <property type="component" value="Chromosome"/>
</dbReference>